<dbReference type="InterPro" id="IPR037171">
    <property type="entry name" value="NagB/RpiA_transferase-like"/>
</dbReference>
<dbReference type="OMA" id="RACRIYS"/>
<sequence length="219" mass="24105">MTSRADIEKIKKKRYEALAPILIENLESRQYEAYYVDNGEEAVKKALSLMPAKSSVSWGGSATIEEIGLLDKVKSGPYKVLDRSEASTPEEKEDMLRRALSVDFYLTSFNGVSMDGIVFNIDGTGNRVAAITFGPRNVIAVVGMNKVCKDQEQALARAEDIAAQMNAARFGMEDTLFTDGDVTDDCKAPKSICNFIEQIVFCGKPKRIKVILVGEDLGF</sequence>
<dbReference type="PANTHER" id="PTHR36179">
    <property type="entry name" value="LUD_DOM DOMAIN-CONTAINING PROTEIN"/>
    <property type="match status" value="1"/>
</dbReference>
<dbReference type="AlphaFoldDB" id="A0A3G3IFY0"/>
<protein>
    <recommendedName>
        <fullName evidence="1">LUD domain-containing protein</fullName>
    </recommendedName>
</protein>
<proteinExistence type="predicted"/>
<evidence type="ECO:0000313" key="3">
    <source>
        <dbReference type="Proteomes" id="UP000273278"/>
    </source>
</evidence>
<dbReference type="Pfam" id="PF02589">
    <property type="entry name" value="LUD_dom"/>
    <property type="match status" value="1"/>
</dbReference>
<name>A0A3G3IFY0_9ARCH</name>
<gene>
    <name evidence="2" type="ORF">BKD89_01300</name>
</gene>
<dbReference type="GeneID" id="41321061"/>
<accession>A0A3G3IFY0</accession>
<feature type="domain" description="LUD" evidence="1">
    <location>
        <begin position="22"/>
        <end position="213"/>
    </location>
</feature>
<reference evidence="2 3" key="1">
    <citation type="submission" date="2016-10" db="EMBL/GenBank/DDBJ databases">
        <title>Complete genome of the TMA-utilizing, human hosted archaeon Methanomethylophilus alvus Gen. nov, sp. nov., strain Mx-05, derived from a pure culture.</title>
        <authorList>
            <person name="Brugere J.-F."/>
            <person name="Ben Hania W."/>
            <person name="Chaudhary P.P."/>
            <person name="Gaci N."/>
            <person name="Borrel G."/>
            <person name="Cao Van Tuat L."/>
            <person name="Fardeau M.-L."/>
            <person name="Harris H.M.B."/>
            <person name="O'Toole P.W."/>
            <person name="Ollivier B."/>
        </authorList>
    </citation>
    <scope>NUCLEOTIDE SEQUENCE [LARGE SCALE GENOMIC DNA]</scope>
    <source>
        <strain evidence="2 3">Mx-05</strain>
    </source>
</reference>
<dbReference type="InterPro" id="IPR003741">
    <property type="entry name" value="LUD_dom"/>
</dbReference>
<dbReference type="RefSeq" id="WP_015504166.1">
    <property type="nucleotide sequence ID" value="NZ_CAYARP010000036.1"/>
</dbReference>
<evidence type="ECO:0000259" key="1">
    <source>
        <dbReference type="Pfam" id="PF02589"/>
    </source>
</evidence>
<organism evidence="2 3">
    <name type="scientific">Methanomethylophilus alvi</name>
    <dbReference type="NCBI Taxonomy" id="1291540"/>
    <lineage>
        <taxon>Archaea</taxon>
        <taxon>Methanobacteriati</taxon>
        <taxon>Thermoplasmatota</taxon>
        <taxon>Thermoplasmata</taxon>
        <taxon>Methanomassiliicoccales</taxon>
        <taxon>Methanomethylophilaceae</taxon>
        <taxon>Methanomethylophilus</taxon>
    </lineage>
</organism>
<dbReference type="EMBL" id="CP017686">
    <property type="protein sequence ID" value="AYQ54454.1"/>
    <property type="molecule type" value="Genomic_DNA"/>
</dbReference>
<dbReference type="SUPFAM" id="SSF100950">
    <property type="entry name" value="NagB/RpiA/CoA transferase-like"/>
    <property type="match status" value="1"/>
</dbReference>
<dbReference type="PANTHER" id="PTHR36179:SF2">
    <property type="entry name" value="LUD DOMAIN-CONTAINING PROTEIN"/>
    <property type="match status" value="1"/>
</dbReference>
<evidence type="ECO:0000313" key="2">
    <source>
        <dbReference type="EMBL" id="AYQ54454.1"/>
    </source>
</evidence>
<dbReference type="Proteomes" id="UP000273278">
    <property type="component" value="Chromosome"/>
</dbReference>